<evidence type="ECO:0008006" key="6">
    <source>
        <dbReference type="Google" id="ProtNLM"/>
    </source>
</evidence>
<feature type="region of interest" description="Disordered" evidence="1">
    <location>
        <begin position="661"/>
        <end position="684"/>
    </location>
</feature>
<name>A0AAU9IFV7_9CILI</name>
<dbReference type="Proteomes" id="UP001162131">
    <property type="component" value="Unassembled WGS sequence"/>
</dbReference>
<dbReference type="Pfam" id="PF08487">
    <property type="entry name" value="VIT"/>
    <property type="match status" value="1"/>
</dbReference>
<evidence type="ECO:0000313" key="4">
    <source>
        <dbReference type="EMBL" id="CAG9313321.1"/>
    </source>
</evidence>
<feature type="domain" description="VIT" evidence="3">
    <location>
        <begin position="11"/>
        <end position="140"/>
    </location>
</feature>
<protein>
    <recommendedName>
        <fullName evidence="6">von Willebrand factor A domain-containing protein 5A</fullName>
    </recommendedName>
</protein>
<accession>A0AAU9IFV7</accession>
<dbReference type="AlphaFoldDB" id="A0AAU9IFV7"/>
<evidence type="ECO:0000259" key="3">
    <source>
        <dbReference type="PROSITE" id="PS51468"/>
    </source>
</evidence>
<dbReference type="SUPFAM" id="SSF53300">
    <property type="entry name" value="vWA-like"/>
    <property type="match status" value="1"/>
</dbReference>
<feature type="domain" description="VWFA" evidence="2">
    <location>
        <begin position="289"/>
        <end position="465"/>
    </location>
</feature>
<evidence type="ECO:0000259" key="2">
    <source>
        <dbReference type="PROSITE" id="PS50234"/>
    </source>
</evidence>
<comment type="caution">
    <text evidence="4">The sequence shown here is derived from an EMBL/GenBank/DDBJ whole genome shotgun (WGS) entry which is preliminary data.</text>
</comment>
<evidence type="ECO:0000313" key="5">
    <source>
        <dbReference type="Proteomes" id="UP001162131"/>
    </source>
</evidence>
<organism evidence="4 5">
    <name type="scientific">Blepharisma stoltei</name>
    <dbReference type="NCBI Taxonomy" id="1481888"/>
    <lineage>
        <taxon>Eukaryota</taxon>
        <taxon>Sar</taxon>
        <taxon>Alveolata</taxon>
        <taxon>Ciliophora</taxon>
        <taxon>Postciliodesmatophora</taxon>
        <taxon>Heterotrichea</taxon>
        <taxon>Heterotrichida</taxon>
        <taxon>Blepharismidae</taxon>
        <taxon>Blepharisma</taxon>
    </lineage>
</organism>
<keyword evidence="5" id="KW-1185">Reference proteome</keyword>
<sequence length="786" mass="88193">MRCGCCCFGLRPIRPIPSPVEKHPISLKHLELRSTVRNSLCKMELFQVYKNIETQPIECEYVFPVENDAVITAMRIHLPDGTILEASIEEETKAQEMYQDAISEGNTAVMTKSDTPDKMVVNVGNIAPGAEIRIEFKFTTPISTELDFWKLYIPTTLTPKAQLQPNSIPLEEIKQETQFTVVNARNCTYRIGMSIDIHSDTPISDFSCKTYPFEWTLSENCLHLSGRFREGNDFIPDAGIKILYKTANSNFPLCAVQERKGEYAAMLSFLPMYKQENEEIEDLQGQRGEFLFVIDRSGSMAGERINLAKKAAVLFLKSLPPGSVFNIVSFGGRFDWLDQGPIDYNSNNVEKAIRSVEKFEADMGGTNIYDPLNSIYSTPPNKALPRSIFLLTDGAVSNPEAVVNLIRQNSKSATVHSVGIGNEVSTFLIKESAKAGGGVPSFVSGLEELSKKVINALEKCLMPALSDWKLNWDAFPAPSPENLKRVYYGDRFILYAHLGPTIPSSMPKLQCYDSRSNTEREFIIQAGISHFTAGDEIFKLWAKNRISEIETGNLPQEVKNSQIVQLSKEYGIPSSLTSYICIQKNSEAVVGEIQLRKIPVAKVRDMSQASVPMASMNRSLKMCAKMAMPRSAAPTVLWRAPDVTYKDTFAFRYTDSRCDEQERSVPKKKKAKKAEKEEEKQIAAEADTSESEIYLSIIKQQSAEGFWSFRQLSSALNIGKEIPAEFANLNQADDIWGTLVALAYLRKNYGSNKDEWKLVERKSIKWLKSSAIPIEESIQKAIEFLN</sequence>
<proteinExistence type="predicted"/>
<dbReference type="InterPro" id="IPR002035">
    <property type="entry name" value="VWF_A"/>
</dbReference>
<dbReference type="PANTHER" id="PTHR45737">
    <property type="entry name" value="VON WILLEBRAND FACTOR A DOMAIN-CONTAINING PROTEIN 5A"/>
    <property type="match status" value="1"/>
</dbReference>
<dbReference type="InterPro" id="IPR013694">
    <property type="entry name" value="VIT"/>
</dbReference>
<dbReference type="Pfam" id="PF13768">
    <property type="entry name" value="VWA_3"/>
    <property type="match status" value="1"/>
</dbReference>
<dbReference type="PROSITE" id="PS50234">
    <property type="entry name" value="VWFA"/>
    <property type="match status" value="1"/>
</dbReference>
<dbReference type="PANTHER" id="PTHR45737:SF6">
    <property type="entry name" value="VON WILLEBRAND FACTOR A DOMAIN-CONTAINING PROTEIN 5A"/>
    <property type="match status" value="1"/>
</dbReference>
<gene>
    <name evidence="4" type="ORF">BSTOLATCC_MIC8594</name>
</gene>
<dbReference type="SMART" id="SM00609">
    <property type="entry name" value="VIT"/>
    <property type="match status" value="1"/>
</dbReference>
<dbReference type="SMART" id="SM00327">
    <property type="entry name" value="VWA"/>
    <property type="match status" value="1"/>
</dbReference>
<dbReference type="InterPro" id="IPR036465">
    <property type="entry name" value="vWFA_dom_sf"/>
</dbReference>
<dbReference type="EMBL" id="CAJZBQ010000010">
    <property type="protein sequence ID" value="CAG9313321.1"/>
    <property type="molecule type" value="Genomic_DNA"/>
</dbReference>
<reference evidence="4" key="1">
    <citation type="submission" date="2021-09" db="EMBL/GenBank/DDBJ databases">
        <authorList>
            <consortium name="AG Swart"/>
            <person name="Singh M."/>
            <person name="Singh A."/>
            <person name="Seah K."/>
            <person name="Emmerich C."/>
        </authorList>
    </citation>
    <scope>NUCLEOTIDE SEQUENCE</scope>
    <source>
        <strain evidence="4">ATCC30299</strain>
    </source>
</reference>
<evidence type="ECO:0000256" key="1">
    <source>
        <dbReference type="SAM" id="MobiDB-lite"/>
    </source>
</evidence>
<dbReference type="PROSITE" id="PS51468">
    <property type="entry name" value="VIT"/>
    <property type="match status" value="1"/>
</dbReference>
<dbReference type="Gene3D" id="3.40.50.410">
    <property type="entry name" value="von Willebrand factor, type A domain"/>
    <property type="match status" value="1"/>
</dbReference>